<feature type="region of interest" description="Disordered" evidence="5">
    <location>
        <begin position="236"/>
        <end position="263"/>
    </location>
</feature>
<gene>
    <name evidence="7" type="ORF">EST38_g8112</name>
</gene>
<evidence type="ECO:0000256" key="2">
    <source>
        <dbReference type="ARBA" id="ARBA00022692"/>
    </source>
</evidence>
<name>A0A4Q2DFM4_9AGAR</name>
<protein>
    <recommendedName>
        <fullName evidence="9">Major facilitator superfamily (MFS) profile domain-containing protein</fullName>
    </recommendedName>
</protein>
<keyword evidence="3 6" id="KW-1133">Transmembrane helix</keyword>
<feature type="region of interest" description="Disordered" evidence="5">
    <location>
        <begin position="1"/>
        <end position="60"/>
    </location>
</feature>
<proteinExistence type="predicted"/>
<evidence type="ECO:0000256" key="4">
    <source>
        <dbReference type="ARBA" id="ARBA00023136"/>
    </source>
</evidence>
<feature type="transmembrane region" description="Helical" evidence="6">
    <location>
        <begin position="191"/>
        <end position="211"/>
    </location>
</feature>
<dbReference type="Gene3D" id="1.20.1250.20">
    <property type="entry name" value="MFS general substrate transporter like domains"/>
    <property type="match status" value="1"/>
</dbReference>
<feature type="compositionally biased region" description="Basic and acidic residues" evidence="5">
    <location>
        <begin position="252"/>
        <end position="263"/>
    </location>
</feature>
<feature type="transmembrane region" description="Helical" evidence="6">
    <location>
        <begin position="484"/>
        <end position="502"/>
    </location>
</feature>
<accession>A0A4Q2DFM4</accession>
<feature type="transmembrane region" description="Helical" evidence="6">
    <location>
        <begin position="453"/>
        <end position="472"/>
    </location>
</feature>
<feature type="compositionally biased region" description="Low complexity" evidence="5">
    <location>
        <begin position="236"/>
        <end position="250"/>
    </location>
</feature>
<comment type="caution">
    <text evidence="7">The sequence shown here is derived from an EMBL/GenBank/DDBJ whole genome shotgun (WGS) entry which is preliminary data.</text>
</comment>
<reference evidence="7 8" key="1">
    <citation type="submission" date="2019-01" db="EMBL/GenBank/DDBJ databases">
        <title>Draft genome sequence of Psathyrella aberdarensis IHI B618.</title>
        <authorList>
            <person name="Buettner E."/>
            <person name="Kellner H."/>
        </authorList>
    </citation>
    <scope>NUCLEOTIDE SEQUENCE [LARGE SCALE GENOMIC DNA]</scope>
    <source>
        <strain evidence="7 8">IHI B618</strain>
    </source>
</reference>
<feature type="compositionally biased region" description="Polar residues" evidence="5">
    <location>
        <begin position="29"/>
        <end position="59"/>
    </location>
</feature>
<feature type="transmembrane region" description="Helical" evidence="6">
    <location>
        <begin position="346"/>
        <end position="368"/>
    </location>
</feature>
<keyword evidence="8" id="KW-1185">Reference proteome</keyword>
<dbReference type="AlphaFoldDB" id="A0A4Q2DFM4"/>
<evidence type="ECO:0000256" key="1">
    <source>
        <dbReference type="ARBA" id="ARBA00004141"/>
    </source>
</evidence>
<feature type="transmembrane region" description="Helical" evidence="6">
    <location>
        <begin position="415"/>
        <end position="441"/>
    </location>
</feature>
<keyword evidence="4 6" id="KW-0472">Membrane</keyword>
<dbReference type="InterPro" id="IPR036259">
    <property type="entry name" value="MFS_trans_sf"/>
</dbReference>
<evidence type="ECO:0000256" key="3">
    <source>
        <dbReference type="ARBA" id="ARBA00022989"/>
    </source>
</evidence>
<dbReference type="SUPFAM" id="SSF103473">
    <property type="entry name" value="MFS general substrate transporter"/>
    <property type="match status" value="1"/>
</dbReference>
<dbReference type="OrthoDB" id="2585655at2759"/>
<feature type="transmembrane region" description="Helical" evidence="6">
    <location>
        <begin position="308"/>
        <end position="326"/>
    </location>
</feature>
<feature type="transmembrane region" description="Helical" evidence="6">
    <location>
        <begin position="389"/>
        <end position="409"/>
    </location>
</feature>
<dbReference type="Pfam" id="PF07690">
    <property type="entry name" value="MFS_1"/>
    <property type="match status" value="1"/>
</dbReference>
<organism evidence="7 8">
    <name type="scientific">Candolleomyces aberdarensis</name>
    <dbReference type="NCBI Taxonomy" id="2316362"/>
    <lineage>
        <taxon>Eukaryota</taxon>
        <taxon>Fungi</taxon>
        <taxon>Dikarya</taxon>
        <taxon>Basidiomycota</taxon>
        <taxon>Agaricomycotina</taxon>
        <taxon>Agaricomycetes</taxon>
        <taxon>Agaricomycetidae</taxon>
        <taxon>Agaricales</taxon>
        <taxon>Agaricineae</taxon>
        <taxon>Psathyrellaceae</taxon>
        <taxon>Candolleomyces</taxon>
    </lineage>
</organism>
<dbReference type="GO" id="GO:0005886">
    <property type="term" value="C:plasma membrane"/>
    <property type="evidence" value="ECO:0007669"/>
    <property type="project" value="TreeGrafter"/>
</dbReference>
<evidence type="ECO:0008006" key="9">
    <source>
        <dbReference type="Google" id="ProtNLM"/>
    </source>
</evidence>
<feature type="compositionally biased region" description="Basic and acidic residues" evidence="5">
    <location>
        <begin position="1"/>
        <end position="23"/>
    </location>
</feature>
<evidence type="ECO:0000256" key="6">
    <source>
        <dbReference type="SAM" id="Phobius"/>
    </source>
</evidence>
<dbReference type="STRING" id="2316362.A0A4Q2DFM4"/>
<keyword evidence="2 6" id="KW-0812">Transmembrane</keyword>
<evidence type="ECO:0000313" key="7">
    <source>
        <dbReference type="EMBL" id="RXW17746.1"/>
    </source>
</evidence>
<dbReference type="InterPro" id="IPR011701">
    <property type="entry name" value="MFS"/>
</dbReference>
<dbReference type="Proteomes" id="UP000290288">
    <property type="component" value="Unassembled WGS sequence"/>
</dbReference>
<dbReference type="PANTHER" id="PTHR23502">
    <property type="entry name" value="MAJOR FACILITATOR SUPERFAMILY"/>
    <property type="match status" value="1"/>
</dbReference>
<dbReference type="EMBL" id="SDEE01000316">
    <property type="protein sequence ID" value="RXW17746.1"/>
    <property type="molecule type" value="Genomic_DNA"/>
</dbReference>
<evidence type="ECO:0000313" key="8">
    <source>
        <dbReference type="Proteomes" id="UP000290288"/>
    </source>
</evidence>
<comment type="subcellular location">
    <subcellularLocation>
        <location evidence="1">Membrane</location>
        <topology evidence="1">Multi-pass membrane protein</topology>
    </subcellularLocation>
</comment>
<dbReference type="GO" id="GO:0022857">
    <property type="term" value="F:transmembrane transporter activity"/>
    <property type="evidence" value="ECO:0007669"/>
    <property type="project" value="InterPro"/>
</dbReference>
<feature type="transmembrane region" description="Helical" evidence="6">
    <location>
        <begin position="82"/>
        <end position="100"/>
    </location>
</feature>
<evidence type="ECO:0000256" key="5">
    <source>
        <dbReference type="SAM" id="MobiDB-lite"/>
    </source>
</evidence>
<dbReference type="PANTHER" id="PTHR23502:SF5">
    <property type="entry name" value="QUINIDINE RESISTANCE PROTEIN 3"/>
    <property type="match status" value="1"/>
</dbReference>
<dbReference type="Gene3D" id="1.20.1720.10">
    <property type="entry name" value="Multidrug resistance protein D"/>
    <property type="match status" value="1"/>
</dbReference>
<sequence length="522" mass="55909">MSSEGDLRDLTKPEQPEAVDRDNVVPLRSSPSQNCDATVKLTTANSPSTSPTLEQSSQPAVDIEHVPVEDDPRKWSLMRKNISLALISAGSMIAGLAASIQNLSEIKGRKLVYLLSLSLFTIGSVVVAVSHTIGLVIGFRCFQAAGSSAVIAIGAATLADIFEPSERGTKARPAIGPIFGGVLTTGFSWRAIFWFLTVVSGVILLSFFLLFKDTFRKERSLIYQSVLKKRMAAAASSSGPVNPPSVSNDSTHPAEEKTKANVSVSEKDLEKAVGTQVVAPAPSPVADIKISLMDVNPIKPIGLVLRRLNNFVTLFASGLLFAYGFMVPYTSARTLSAHYHYEALKIGLVTLSYGFGSIAGSILGGRWSDRQLAKLKGKNGGLSKPEMRLYSTVVGVCLLPPFTLALGWICQKHVHVSAICAFLFLCGFCSIWTYSSTLAYIVDANVGRSSTAVATNSAFRGISAFIATEIAVPMQDNLGDGWTYTIWAGLMVLSGALILLVARKGGEWREKGEASEMKTTTM</sequence>
<feature type="transmembrane region" description="Helical" evidence="6">
    <location>
        <begin position="112"/>
        <end position="137"/>
    </location>
</feature>